<feature type="transmembrane region" description="Helical" evidence="7">
    <location>
        <begin position="153"/>
        <end position="180"/>
    </location>
</feature>
<keyword evidence="4 7" id="KW-0812">Transmembrane</keyword>
<keyword evidence="10" id="KW-1185">Reference proteome</keyword>
<proteinExistence type="inferred from homology"/>
<evidence type="ECO:0000313" key="10">
    <source>
        <dbReference type="Proteomes" id="UP000198994"/>
    </source>
</evidence>
<dbReference type="PANTHER" id="PTHR33362">
    <property type="entry name" value="SIALIC ACID TRAP TRANSPORTER PERMEASE PROTEIN SIAT-RELATED"/>
    <property type="match status" value="1"/>
</dbReference>
<feature type="transmembrane region" description="Helical" evidence="7">
    <location>
        <begin position="319"/>
        <end position="345"/>
    </location>
</feature>
<evidence type="ECO:0000256" key="4">
    <source>
        <dbReference type="ARBA" id="ARBA00022692"/>
    </source>
</evidence>
<dbReference type="InterPro" id="IPR010656">
    <property type="entry name" value="DctM"/>
</dbReference>
<evidence type="ECO:0000256" key="7">
    <source>
        <dbReference type="RuleBase" id="RU369079"/>
    </source>
</evidence>
<dbReference type="PANTHER" id="PTHR33362:SF5">
    <property type="entry name" value="C4-DICARBOXYLATE TRAP TRANSPORTER LARGE PERMEASE PROTEIN DCTM"/>
    <property type="match status" value="1"/>
</dbReference>
<evidence type="ECO:0000259" key="8">
    <source>
        <dbReference type="Pfam" id="PF06808"/>
    </source>
</evidence>
<dbReference type="EMBL" id="FNAV01000024">
    <property type="protein sequence ID" value="SDF49699.1"/>
    <property type="molecule type" value="Genomic_DNA"/>
</dbReference>
<dbReference type="InterPro" id="IPR004681">
    <property type="entry name" value="TRAP_DctM"/>
</dbReference>
<keyword evidence="7" id="KW-0813">Transport</keyword>
<dbReference type="OrthoDB" id="9790209at2"/>
<dbReference type="Pfam" id="PF06808">
    <property type="entry name" value="DctM"/>
    <property type="match status" value="1"/>
</dbReference>
<feature type="transmembrane region" description="Helical" evidence="7">
    <location>
        <begin position="234"/>
        <end position="254"/>
    </location>
</feature>
<evidence type="ECO:0000256" key="1">
    <source>
        <dbReference type="ARBA" id="ARBA00004429"/>
    </source>
</evidence>
<feature type="transmembrane region" description="Helical" evidence="7">
    <location>
        <begin position="357"/>
        <end position="380"/>
    </location>
</feature>
<comment type="subcellular location">
    <subcellularLocation>
        <location evidence="1 7">Cell inner membrane</location>
        <topology evidence="1 7">Multi-pass membrane protein</topology>
    </subcellularLocation>
</comment>
<dbReference type="RefSeq" id="WP_089963700.1">
    <property type="nucleotide sequence ID" value="NZ_FNAV01000024.1"/>
</dbReference>
<feature type="transmembrane region" description="Helical" evidence="7">
    <location>
        <begin position="69"/>
        <end position="92"/>
    </location>
</feature>
<dbReference type="PIRSF" id="PIRSF006066">
    <property type="entry name" value="HI0050"/>
    <property type="match status" value="1"/>
</dbReference>
<evidence type="ECO:0000256" key="5">
    <source>
        <dbReference type="ARBA" id="ARBA00022989"/>
    </source>
</evidence>
<gene>
    <name evidence="9" type="ORF">SAMN04488105_12447</name>
</gene>
<feature type="domain" description="TRAP C4-dicarboxylate transport system permease DctM subunit" evidence="8">
    <location>
        <begin position="12"/>
        <end position="437"/>
    </location>
</feature>
<evidence type="ECO:0000256" key="6">
    <source>
        <dbReference type="ARBA" id="ARBA00023136"/>
    </source>
</evidence>
<dbReference type="Proteomes" id="UP000198994">
    <property type="component" value="Unassembled WGS sequence"/>
</dbReference>
<accession>A0A1G7LL73</accession>
<feature type="transmembrane region" description="Helical" evidence="7">
    <location>
        <begin position="416"/>
        <end position="441"/>
    </location>
</feature>
<evidence type="ECO:0000256" key="2">
    <source>
        <dbReference type="ARBA" id="ARBA00022475"/>
    </source>
</evidence>
<keyword evidence="3 7" id="KW-0997">Cell inner membrane</keyword>
<dbReference type="NCBIfam" id="TIGR00786">
    <property type="entry name" value="dctM"/>
    <property type="match status" value="1"/>
</dbReference>
<sequence length="447" mass="47018">MDPMTLGIGGIFVMLALVALRAPLAVSLGLVGVGGMVLSFAFPANRPANLERGINIAWTYLKSEPYDAVANYTLIAIPLFLLMGFVAFYSGFTKDMYAAGRAWMSGLPGGLAMATIVGCAMFAAVSGSSLATAAAMGKLAVPEMIRNKYDKGLATGVVAMGGTLGALIPPSILMILYAIFTEQSVGRLLQAGIVPGLLSALMFMLYIGVRAYVQPGWAPRPGRVGWPERMRSLGGVWSVIALFTIVMGGLYAGIVTATEAAAIGAIGAYGISLLSRRLTPQIARGSLIETVVQTGSIFAIVIGAKIFVAFITLTGVTQILSGFFLGLDVAPFVVLLLIALLYIVLGSFMEPLGIMLLTLPVVIPVIEGLGYNLIWFGIILIKLLEIGMITPPLGLNVFVLKGVVGDEVKLETMFRGVLGFLAVDLVTLLLLLSFPAISLWLPSLLGP</sequence>
<protein>
    <recommendedName>
        <fullName evidence="7">TRAP transporter large permease protein</fullName>
    </recommendedName>
</protein>
<keyword evidence="6 7" id="KW-0472">Membrane</keyword>
<feature type="transmembrane region" description="Helical" evidence="7">
    <location>
        <begin position="192"/>
        <end position="213"/>
    </location>
</feature>
<feature type="transmembrane region" description="Helical" evidence="7">
    <location>
        <begin position="31"/>
        <end position="48"/>
    </location>
</feature>
<name>A0A1G7LL73_9RHOB</name>
<keyword evidence="5 7" id="KW-1133">Transmembrane helix</keyword>
<feature type="transmembrane region" description="Helical" evidence="7">
    <location>
        <begin position="386"/>
        <end position="404"/>
    </location>
</feature>
<dbReference type="GO" id="GO:0005886">
    <property type="term" value="C:plasma membrane"/>
    <property type="evidence" value="ECO:0007669"/>
    <property type="project" value="UniProtKB-SubCell"/>
</dbReference>
<feature type="transmembrane region" description="Helical" evidence="7">
    <location>
        <begin position="260"/>
        <end position="279"/>
    </location>
</feature>
<comment type="similarity">
    <text evidence="7">Belongs to the TRAP transporter large permease family.</text>
</comment>
<dbReference type="AlphaFoldDB" id="A0A1G7LL73"/>
<dbReference type="STRING" id="282683.SAMN04488105_12447"/>
<evidence type="ECO:0000313" key="9">
    <source>
        <dbReference type="EMBL" id="SDF49699.1"/>
    </source>
</evidence>
<keyword evidence="2" id="KW-1003">Cell membrane</keyword>
<reference evidence="10" key="1">
    <citation type="submission" date="2016-10" db="EMBL/GenBank/DDBJ databases">
        <authorList>
            <person name="Varghese N."/>
            <person name="Submissions S."/>
        </authorList>
    </citation>
    <scope>NUCLEOTIDE SEQUENCE [LARGE SCALE GENOMIC DNA]</scope>
    <source>
        <strain evidence="10">DSM 10146</strain>
    </source>
</reference>
<comment type="function">
    <text evidence="7">Part of the tripartite ATP-independent periplasmic (TRAP) transport system.</text>
</comment>
<dbReference type="GO" id="GO:0022857">
    <property type="term" value="F:transmembrane transporter activity"/>
    <property type="evidence" value="ECO:0007669"/>
    <property type="project" value="UniProtKB-UniRule"/>
</dbReference>
<feature type="transmembrane region" description="Helical" evidence="7">
    <location>
        <begin position="112"/>
        <end position="141"/>
    </location>
</feature>
<evidence type="ECO:0000256" key="3">
    <source>
        <dbReference type="ARBA" id="ARBA00022519"/>
    </source>
</evidence>
<feature type="transmembrane region" description="Helical" evidence="7">
    <location>
        <begin position="291"/>
        <end position="313"/>
    </location>
</feature>
<comment type="subunit">
    <text evidence="7">The complex comprises the extracytoplasmic solute receptor protein and the two transmembrane proteins.</text>
</comment>
<organism evidence="9 10">
    <name type="scientific">Salipiger thiooxidans</name>
    <dbReference type="NCBI Taxonomy" id="282683"/>
    <lineage>
        <taxon>Bacteria</taxon>
        <taxon>Pseudomonadati</taxon>
        <taxon>Pseudomonadota</taxon>
        <taxon>Alphaproteobacteria</taxon>
        <taxon>Rhodobacterales</taxon>
        <taxon>Roseobacteraceae</taxon>
        <taxon>Salipiger</taxon>
    </lineage>
</organism>